<reference evidence="1" key="2">
    <citation type="submission" date="2023-06" db="EMBL/GenBank/DDBJ databases">
        <authorList>
            <consortium name="Lawrence Berkeley National Laboratory"/>
            <person name="Haridas S."/>
            <person name="Hensen N."/>
            <person name="Bonometti L."/>
            <person name="Westerberg I."/>
            <person name="Brannstrom I.O."/>
            <person name="Guillou S."/>
            <person name="Cros-Aarteil S."/>
            <person name="Calhoun S."/>
            <person name="Kuo A."/>
            <person name="Mondo S."/>
            <person name="Pangilinan J."/>
            <person name="Riley R."/>
            <person name="Labutti K."/>
            <person name="Andreopoulos B."/>
            <person name="Lipzen A."/>
            <person name="Chen C."/>
            <person name="Yanf M."/>
            <person name="Daum C."/>
            <person name="Ng V."/>
            <person name="Clum A."/>
            <person name="Steindorff A."/>
            <person name="Ohm R."/>
            <person name="Martin F."/>
            <person name="Silar P."/>
            <person name="Natvig D."/>
            <person name="Lalanne C."/>
            <person name="Gautier V."/>
            <person name="Ament-Velasquez S.L."/>
            <person name="Kruys A."/>
            <person name="Hutchinson M.I."/>
            <person name="Powell A.J."/>
            <person name="Barry K."/>
            <person name="Miller A.N."/>
            <person name="Grigoriev I.V."/>
            <person name="Debuchy R."/>
            <person name="Gladieux P."/>
            <person name="Thoren M.H."/>
            <person name="Johannesson H."/>
        </authorList>
    </citation>
    <scope>NUCLEOTIDE SEQUENCE</scope>
    <source>
        <strain evidence="1">SMH4131-1</strain>
    </source>
</reference>
<comment type="caution">
    <text evidence="1">The sequence shown here is derived from an EMBL/GenBank/DDBJ whole genome shotgun (WGS) entry which is preliminary data.</text>
</comment>
<reference evidence="1" key="1">
    <citation type="journal article" date="2023" name="Mol. Phylogenet. Evol.">
        <title>Genome-scale phylogeny and comparative genomics of the fungal order Sordariales.</title>
        <authorList>
            <person name="Hensen N."/>
            <person name="Bonometti L."/>
            <person name="Westerberg I."/>
            <person name="Brannstrom I.O."/>
            <person name="Guillou S."/>
            <person name="Cros-Aarteil S."/>
            <person name="Calhoun S."/>
            <person name="Haridas S."/>
            <person name="Kuo A."/>
            <person name="Mondo S."/>
            <person name="Pangilinan J."/>
            <person name="Riley R."/>
            <person name="LaButti K."/>
            <person name="Andreopoulos B."/>
            <person name="Lipzen A."/>
            <person name="Chen C."/>
            <person name="Yan M."/>
            <person name="Daum C."/>
            <person name="Ng V."/>
            <person name="Clum A."/>
            <person name="Steindorff A."/>
            <person name="Ohm R.A."/>
            <person name="Martin F."/>
            <person name="Silar P."/>
            <person name="Natvig D.O."/>
            <person name="Lalanne C."/>
            <person name="Gautier V."/>
            <person name="Ament-Velasquez S.L."/>
            <person name="Kruys A."/>
            <person name="Hutchinson M.I."/>
            <person name="Powell A.J."/>
            <person name="Barry K."/>
            <person name="Miller A.N."/>
            <person name="Grigoriev I.V."/>
            <person name="Debuchy R."/>
            <person name="Gladieux P."/>
            <person name="Hiltunen Thoren M."/>
            <person name="Johannesson H."/>
        </authorList>
    </citation>
    <scope>NUCLEOTIDE SEQUENCE</scope>
    <source>
        <strain evidence="1">SMH4131-1</strain>
    </source>
</reference>
<organism evidence="1 2">
    <name type="scientific">Cercophora scortea</name>
    <dbReference type="NCBI Taxonomy" id="314031"/>
    <lineage>
        <taxon>Eukaryota</taxon>
        <taxon>Fungi</taxon>
        <taxon>Dikarya</taxon>
        <taxon>Ascomycota</taxon>
        <taxon>Pezizomycotina</taxon>
        <taxon>Sordariomycetes</taxon>
        <taxon>Sordariomycetidae</taxon>
        <taxon>Sordariales</taxon>
        <taxon>Lasiosphaeriaceae</taxon>
        <taxon>Cercophora</taxon>
    </lineage>
</organism>
<evidence type="ECO:0000313" key="2">
    <source>
        <dbReference type="Proteomes" id="UP001286456"/>
    </source>
</evidence>
<protein>
    <submittedName>
        <fullName evidence="1">Uncharacterized protein</fullName>
    </submittedName>
</protein>
<sequence>MPSPVQRGNEILIPLFDGEALGPALAVKWQQSFSQRAEPYYRVTADNITTGETFQLFIAAEWFKSSTAANANHITKIATPVPGEGYKMTVDERFQFGQKNAQGEARFLVLHDKTRTPYQHRFIETAVASALARQGEGVADKVLGFFALPKGTATTITDTVKCYIGDYLRNF</sequence>
<dbReference type="EMBL" id="JAUEPO010000006">
    <property type="protein sequence ID" value="KAK3319970.1"/>
    <property type="molecule type" value="Genomic_DNA"/>
</dbReference>
<accession>A0AAE0M5P7</accession>
<keyword evidence="2" id="KW-1185">Reference proteome</keyword>
<dbReference type="AlphaFoldDB" id="A0AAE0M5P7"/>
<evidence type="ECO:0000313" key="1">
    <source>
        <dbReference type="EMBL" id="KAK3319970.1"/>
    </source>
</evidence>
<name>A0AAE0M5P7_9PEZI</name>
<gene>
    <name evidence="1" type="ORF">B0T19DRAFT_445747</name>
</gene>
<proteinExistence type="predicted"/>
<dbReference type="Proteomes" id="UP001286456">
    <property type="component" value="Unassembled WGS sequence"/>
</dbReference>